<dbReference type="GO" id="GO:0003824">
    <property type="term" value="F:catalytic activity"/>
    <property type="evidence" value="ECO:0007669"/>
    <property type="project" value="InterPro"/>
</dbReference>
<dbReference type="STRING" id="29655.A0A0K9PGD0"/>
<evidence type="ECO:0000313" key="3">
    <source>
        <dbReference type="EMBL" id="KMZ67302.1"/>
    </source>
</evidence>
<dbReference type="SUPFAM" id="SSF53167">
    <property type="entry name" value="Purine and uridine phosphorylases"/>
    <property type="match status" value="1"/>
</dbReference>
<dbReference type="Proteomes" id="UP000036987">
    <property type="component" value="Unassembled WGS sequence"/>
</dbReference>
<feature type="domain" description="Nucleoside phosphorylase" evidence="2">
    <location>
        <begin position="41"/>
        <end position="138"/>
    </location>
</feature>
<dbReference type="PANTHER" id="PTHR21234">
    <property type="entry name" value="PURINE NUCLEOSIDE PHOSPHORYLASE"/>
    <property type="match status" value="1"/>
</dbReference>
<protein>
    <recommendedName>
        <fullName evidence="2">Nucleoside phosphorylase domain-containing protein</fullName>
    </recommendedName>
</protein>
<organism evidence="3 4">
    <name type="scientific">Zostera marina</name>
    <name type="common">Eelgrass</name>
    <dbReference type="NCBI Taxonomy" id="29655"/>
    <lineage>
        <taxon>Eukaryota</taxon>
        <taxon>Viridiplantae</taxon>
        <taxon>Streptophyta</taxon>
        <taxon>Embryophyta</taxon>
        <taxon>Tracheophyta</taxon>
        <taxon>Spermatophyta</taxon>
        <taxon>Magnoliopsida</taxon>
        <taxon>Liliopsida</taxon>
        <taxon>Zosteraceae</taxon>
        <taxon>Zostera</taxon>
    </lineage>
</organism>
<evidence type="ECO:0000313" key="4">
    <source>
        <dbReference type="Proteomes" id="UP000036987"/>
    </source>
</evidence>
<dbReference type="AlphaFoldDB" id="A0A0K9PGD0"/>
<reference evidence="4" key="1">
    <citation type="journal article" date="2016" name="Nature">
        <title>The genome of the seagrass Zostera marina reveals angiosperm adaptation to the sea.</title>
        <authorList>
            <person name="Olsen J.L."/>
            <person name="Rouze P."/>
            <person name="Verhelst B."/>
            <person name="Lin Y.-C."/>
            <person name="Bayer T."/>
            <person name="Collen J."/>
            <person name="Dattolo E."/>
            <person name="De Paoli E."/>
            <person name="Dittami S."/>
            <person name="Maumus F."/>
            <person name="Michel G."/>
            <person name="Kersting A."/>
            <person name="Lauritano C."/>
            <person name="Lohaus R."/>
            <person name="Toepel M."/>
            <person name="Tonon T."/>
            <person name="Vanneste K."/>
            <person name="Amirebrahimi M."/>
            <person name="Brakel J."/>
            <person name="Bostroem C."/>
            <person name="Chovatia M."/>
            <person name="Grimwood J."/>
            <person name="Jenkins J.W."/>
            <person name="Jueterbock A."/>
            <person name="Mraz A."/>
            <person name="Stam W.T."/>
            <person name="Tice H."/>
            <person name="Bornberg-Bauer E."/>
            <person name="Green P.J."/>
            <person name="Pearson G.A."/>
            <person name="Procaccini G."/>
            <person name="Duarte C.M."/>
            <person name="Schmutz J."/>
            <person name="Reusch T.B.H."/>
            <person name="Van de Peer Y."/>
        </authorList>
    </citation>
    <scope>NUCLEOTIDE SEQUENCE [LARGE SCALE GENOMIC DNA]</scope>
    <source>
        <strain evidence="4">cv. Finnish</strain>
    </source>
</reference>
<dbReference type="OrthoDB" id="1891335at2759"/>
<dbReference type="OMA" id="YAYGAIN"/>
<accession>A0A0K9PGD0</accession>
<keyword evidence="4" id="KW-1185">Reference proteome</keyword>
<dbReference type="PROSITE" id="PS51257">
    <property type="entry name" value="PROKAR_LIPOPROTEIN"/>
    <property type="match status" value="1"/>
</dbReference>
<dbReference type="GO" id="GO:0009116">
    <property type="term" value="P:nucleoside metabolic process"/>
    <property type="evidence" value="ECO:0007669"/>
    <property type="project" value="InterPro"/>
</dbReference>
<evidence type="ECO:0000256" key="1">
    <source>
        <dbReference type="SAM" id="SignalP"/>
    </source>
</evidence>
<dbReference type="PANTHER" id="PTHR21234:SF42">
    <property type="entry name" value="PHOSPHORYLASE SUPERFAMILY PROTEIN"/>
    <property type="match status" value="1"/>
</dbReference>
<name>A0A0K9PGD0_ZOSMR</name>
<feature type="chain" id="PRO_5005527725" description="Nucleoside phosphorylase domain-containing protein" evidence="1">
    <location>
        <begin position="21"/>
        <end position="170"/>
    </location>
</feature>
<dbReference type="Gene3D" id="3.40.50.1580">
    <property type="entry name" value="Nucleoside phosphorylase domain"/>
    <property type="match status" value="1"/>
</dbReference>
<dbReference type="EMBL" id="LFYR01000915">
    <property type="protein sequence ID" value="KMZ67302.1"/>
    <property type="molecule type" value="Genomic_DNA"/>
</dbReference>
<dbReference type="Pfam" id="PF01048">
    <property type="entry name" value="PNP_UDP_1"/>
    <property type="match status" value="1"/>
</dbReference>
<dbReference type="InterPro" id="IPR000845">
    <property type="entry name" value="Nucleoside_phosphorylase_d"/>
</dbReference>
<gene>
    <name evidence="3" type="ORF">ZOSMA_26G00510</name>
</gene>
<comment type="caution">
    <text evidence="3">The sequence shown here is derived from an EMBL/GenBank/DDBJ whole genome shotgun (WGS) entry which is preliminary data.</text>
</comment>
<sequence>MKMLFGLMFLMVSLFCSCEGTIPADTMAIVKRVNRRGPFLGLVVPNAFELTPILQSPNFTAWRNLPYLDYGGRRFRFGKIDTQKVIIVMTGLSMMNAATTTQLLLTLFDVEGVLHPGIAGNADSSLMIGDVTIAKAWAHLGLLYWQRYGDDENDELSLKSMEITQEKLGS</sequence>
<feature type="signal peptide" evidence="1">
    <location>
        <begin position="1"/>
        <end position="20"/>
    </location>
</feature>
<evidence type="ECO:0000259" key="2">
    <source>
        <dbReference type="Pfam" id="PF01048"/>
    </source>
</evidence>
<proteinExistence type="predicted"/>
<keyword evidence="1" id="KW-0732">Signal</keyword>
<dbReference type="InterPro" id="IPR035994">
    <property type="entry name" value="Nucleoside_phosphorylase_sf"/>
</dbReference>